<evidence type="ECO:0000256" key="4">
    <source>
        <dbReference type="ARBA" id="ARBA00022963"/>
    </source>
</evidence>
<dbReference type="Gene3D" id="3.60.60.30">
    <property type="match status" value="1"/>
</dbReference>
<comment type="similarity">
    <text evidence="1 7">Belongs to the phospholipase B-like family.</text>
</comment>
<keyword evidence="6" id="KW-0325">Glycoprotein</keyword>
<dbReference type="Pfam" id="PF04916">
    <property type="entry name" value="Phospholip_B"/>
    <property type="match status" value="1"/>
</dbReference>
<sequence>MTWAQLDVHSNATLNDSLQAYSSGLIEGHLTADLIDFHWNNNIQHYCDNSSQFCDILFPFIEKNVEFMKTEIKKYAKTDEYWHQIELSLIQLTGIEDGYRAARDGVQPLGARIDLSANG</sequence>
<dbReference type="AlphaFoldDB" id="A0A7R9PXC6"/>
<dbReference type="EC" id="3.1.1.-" evidence="7"/>
<keyword evidence="2" id="KW-0732">Signal</keyword>
<protein>
    <recommendedName>
        <fullName evidence="7">Phospholipase B-like</fullName>
        <ecNumber evidence="7">3.1.1.-</ecNumber>
    </recommendedName>
</protein>
<dbReference type="GO" id="GO:0004620">
    <property type="term" value="F:phospholipase activity"/>
    <property type="evidence" value="ECO:0007669"/>
    <property type="project" value="InterPro"/>
</dbReference>
<evidence type="ECO:0000256" key="5">
    <source>
        <dbReference type="ARBA" id="ARBA00023098"/>
    </source>
</evidence>
<organism evidence="8">
    <name type="scientific">Medioppia subpectinata</name>
    <dbReference type="NCBI Taxonomy" id="1979941"/>
    <lineage>
        <taxon>Eukaryota</taxon>
        <taxon>Metazoa</taxon>
        <taxon>Ecdysozoa</taxon>
        <taxon>Arthropoda</taxon>
        <taxon>Chelicerata</taxon>
        <taxon>Arachnida</taxon>
        <taxon>Acari</taxon>
        <taxon>Acariformes</taxon>
        <taxon>Sarcoptiformes</taxon>
        <taxon>Oribatida</taxon>
        <taxon>Brachypylina</taxon>
        <taxon>Oppioidea</taxon>
        <taxon>Oppiidae</taxon>
        <taxon>Medioppia</taxon>
    </lineage>
</organism>
<dbReference type="OrthoDB" id="443524at2759"/>
<dbReference type="EMBL" id="CAJPIZ010002191">
    <property type="protein sequence ID" value="CAG2104668.1"/>
    <property type="molecule type" value="Genomic_DNA"/>
</dbReference>
<proteinExistence type="inferred from homology"/>
<keyword evidence="4 7" id="KW-0442">Lipid degradation</keyword>
<evidence type="ECO:0000256" key="6">
    <source>
        <dbReference type="ARBA" id="ARBA00023180"/>
    </source>
</evidence>
<dbReference type="InterPro" id="IPR007000">
    <property type="entry name" value="PLipase_B-like"/>
</dbReference>
<accession>A0A7R9PXC6</accession>
<evidence type="ECO:0000256" key="2">
    <source>
        <dbReference type="ARBA" id="ARBA00022729"/>
    </source>
</evidence>
<evidence type="ECO:0000256" key="7">
    <source>
        <dbReference type="RuleBase" id="RU364138"/>
    </source>
</evidence>
<feature type="non-terminal residue" evidence="8">
    <location>
        <position position="1"/>
    </location>
</feature>
<evidence type="ECO:0000313" key="8">
    <source>
        <dbReference type="EMBL" id="CAD7624238.1"/>
    </source>
</evidence>
<dbReference type="Proteomes" id="UP000759131">
    <property type="component" value="Unassembled WGS sequence"/>
</dbReference>
<dbReference type="GO" id="GO:0009395">
    <property type="term" value="P:phospholipid catabolic process"/>
    <property type="evidence" value="ECO:0007669"/>
    <property type="project" value="TreeGrafter"/>
</dbReference>
<name>A0A7R9PXC6_9ACAR</name>
<dbReference type="PANTHER" id="PTHR12370">
    <property type="entry name" value="PHOSPHOLIPASE B-RELATED"/>
    <property type="match status" value="1"/>
</dbReference>
<dbReference type="PANTHER" id="PTHR12370:SF3">
    <property type="entry name" value="PHOSPHOLIPASE B-LIKE 2-RELATED"/>
    <property type="match status" value="1"/>
</dbReference>
<reference evidence="8" key="1">
    <citation type="submission" date="2020-11" db="EMBL/GenBank/DDBJ databases">
        <authorList>
            <person name="Tran Van P."/>
        </authorList>
    </citation>
    <scope>NUCLEOTIDE SEQUENCE</scope>
</reference>
<gene>
    <name evidence="8" type="ORF">OSB1V03_LOCUS4683</name>
</gene>
<keyword evidence="9" id="KW-1185">Reference proteome</keyword>
<evidence type="ECO:0000256" key="3">
    <source>
        <dbReference type="ARBA" id="ARBA00022801"/>
    </source>
</evidence>
<keyword evidence="5 7" id="KW-0443">Lipid metabolism</keyword>
<dbReference type="GO" id="GO:0005576">
    <property type="term" value="C:extracellular region"/>
    <property type="evidence" value="ECO:0007669"/>
    <property type="project" value="TreeGrafter"/>
</dbReference>
<evidence type="ECO:0000313" key="9">
    <source>
        <dbReference type="Proteomes" id="UP000759131"/>
    </source>
</evidence>
<evidence type="ECO:0000256" key="1">
    <source>
        <dbReference type="ARBA" id="ARBA00007835"/>
    </source>
</evidence>
<keyword evidence="3 7" id="KW-0378">Hydrolase</keyword>
<comment type="function">
    <text evidence="7">Putative phospholipase.</text>
</comment>
<dbReference type="EMBL" id="OC856766">
    <property type="protein sequence ID" value="CAD7624238.1"/>
    <property type="molecule type" value="Genomic_DNA"/>
</dbReference>